<feature type="compositionally biased region" description="Polar residues" evidence="2">
    <location>
        <begin position="674"/>
        <end position="696"/>
    </location>
</feature>
<dbReference type="SUPFAM" id="SSF54928">
    <property type="entry name" value="RNA-binding domain, RBD"/>
    <property type="match status" value="1"/>
</dbReference>
<sequence>MSDTPKLRSSIDRPDLRKISNPSPVHSKIQHSPSLPNIFFPSYSHTGLDAKGMSAIAQSFRCRPSAPPSPRMDSADDSVDKTVRPRHVKRRTERDQPHSLLTPPLTPSSSIRTTTSDSTSYDARQVLCSDDTHYDEEIFDLDEESTRVLLLGNVNRHLFAEDLKLAIVDIIHSAIAEKKVGEDVIKERAAHPFPPDEFLKGINERHLASKGIIPVVFFDVRMAKLAKELLTVTDCDRLSQCIDKVVDKNGHRLGLSGRFVTLEELTESMGYSTFLDSVDGQFTLVVQKDKVDVAFHENTTQALEKDLTAESSASANLREGINVRTIQNVLKSIGSVRSFKFIRQHEDKDGHISFFYTVEYHDSRVASIACKELSNQTVLGMKFSTLRKNSSPNPDQQSNSNTLLRTTPFSNTPSAGESFGDLNFGSAGSKSNIRQRFNFPPANGNLSKEREVQDIIYQNPNPVPGRESSSPQYFYNTQFVNTTSHPAYIPESFAGHPSSLTACYDGACWYCPSTRPVVNNQSYHPYVVPPTPSPVYYPSIAASPIPTVINSPMSPPPPFFPYEYMDPQIQAMPSVSPWVVDPAIPGVAPGPAAFMPLVAMHGLSPVPYYMQDEAYLPTPRQYHPATRRGHSSDVSLRQQHLSNVIERDIEPPVSPPPFAHISESTPEPERTESQFSRSLVSHESMSSTGANPVSGQTDKHQLNLAKIAEGGDTRTTVMIKNIPNKMSDVDLTSYIAKVCPRRIDFLYLRMDFKNKCNMGYAFVNFISVEDLLHFANERLGQKWNMFSSEKVLQMSYATYQGKEALIEKFKNSGIMDEREAWRPRIFYSSGKDQGLPEPFPAPTHIGRKERSSFNRRTLFPPGANSHTHQMGLLHNTPRRYMEDTRTLQHRSGMDRNSSHLREGRTTESGGPRHEDRVDKSATSKITPFRRGG</sequence>
<feature type="compositionally biased region" description="Low complexity" evidence="2">
    <location>
        <begin position="389"/>
        <end position="401"/>
    </location>
</feature>
<feature type="region of interest" description="Disordered" evidence="2">
    <location>
        <begin position="888"/>
        <end position="932"/>
    </location>
</feature>
<keyword evidence="1" id="KW-0694">RNA-binding</keyword>
<evidence type="ECO:0000259" key="3">
    <source>
        <dbReference type="Pfam" id="PF04059"/>
    </source>
</evidence>
<comment type="caution">
    <text evidence="4">The sequence shown here is derived from an EMBL/GenBank/DDBJ whole genome shotgun (WGS) entry which is preliminary data.</text>
</comment>
<feature type="region of interest" description="Disordered" evidence="2">
    <location>
        <begin position="385"/>
        <end position="421"/>
    </location>
</feature>
<feature type="compositionally biased region" description="Polar residues" evidence="2">
    <location>
        <begin position="20"/>
        <end position="35"/>
    </location>
</feature>
<reference evidence="4" key="1">
    <citation type="submission" date="2021-02" db="EMBL/GenBank/DDBJ databases">
        <title>Psilocybe cubensis genome.</title>
        <authorList>
            <person name="Mckernan K.J."/>
            <person name="Crawford S."/>
            <person name="Trippe A."/>
            <person name="Kane L.T."/>
            <person name="Mclaughlin S."/>
        </authorList>
    </citation>
    <scope>NUCLEOTIDE SEQUENCE [LARGE SCALE GENOMIC DNA]</scope>
    <source>
        <strain evidence="4">MGC-MH-2018</strain>
    </source>
</reference>
<dbReference type="InterPro" id="IPR035979">
    <property type="entry name" value="RBD_domain_sf"/>
</dbReference>
<feature type="compositionally biased region" description="Polar residues" evidence="2">
    <location>
        <begin position="402"/>
        <end position="415"/>
    </location>
</feature>
<dbReference type="Pfam" id="PF04059">
    <property type="entry name" value="RRM_2"/>
    <property type="match status" value="1"/>
</dbReference>
<feature type="compositionally biased region" description="Low complexity" evidence="2">
    <location>
        <begin position="99"/>
        <end position="117"/>
    </location>
</feature>
<dbReference type="InterPro" id="IPR012677">
    <property type="entry name" value="Nucleotide-bd_a/b_plait_sf"/>
</dbReference>
<name>A0A8H8CQ88_PSICU</name>
<dbReference type="PANTHER" id="PTHR23189">
    <property type="entry name" value="RNA RECOGNITION MOTIF-CONTAINING"/>
    <property type="match status" value="1"/>
</dbReference>
<dbReference type="Gene3D" id="3.30.70.330">
    <property type="match status" value="1"/>
</dbReference>
<evidence type="ECO:0000313" key="4">
    <source>
        <dbReference type="EMBL" id="KAG5172879.1"/>
    </source>
</evidence>
<protein>
    <recommendedName>
        <fullName evidence="3">Mei2-like C-terminal RNA recognition motif domain-containing protein</fullName>
    </recommendedName>
</protein>
<feature type="domain" description="Mei2-like C-terminal RNA recognition motif" evidence="3">
    <location>
        <begin position="714"/>
        <end position="810"/>
    </location>
</feature>
<evidence type="ECO:0000256" key="1">
    <source>
        <dbReference type="ARBA" id="ARBA00022884"/>
    </source>
</evidence>
<dbReference type="InterPro" id="IPR007201">
    <property type="entry name" value="Mei2-like_Rrm_C"/>
</dbReference>
<dbReference type="AlphaFoldDB" id="A0A8H8CQ88"/>
<feature type="region of interest" description="Disordered" evidence="2">
    <location>
        <begin position="61"/>
        <end position="117"/>
    </location>
</feature>
<organism evidence="4">
    <name type="scientific">Psilocybe cubensis</name>
    <name type="common">Psychedelic mushroom</name>
    <name type="synonym">Stropharia cubensis</name>
    <dbReference type="NCBI Taxonomy" id="181762"/>
    <lineage>
        <taxon>Eukaryota</taxon>
        <taxon>Fungi</taxon>
        <taxon>Dikarya</taxon>
        <taxon>Basidiomycota</taxon>
        <taxon>Agaricomycotina</taxon>
        <taxon>Agaricomycetes</taxon>
        <taxon>Agaricomycetidae</taxon>
        <taxon>Agaricales</taxon>
        <taxon>Agaricineae</taxon>
        <taxon>Strophariaceae</taxon>
        <taxon>Psilocybe</taxon>
    </lineage>
</organism>
<feature type="compositionally biased region" description="Basic and acidic residues" evidence="2">
    <location>
        <begin position="1"/>
        <end position="18"/>
    </location>
</feature>
<dbReference type="EMBL" id="JAFIQS010000002">
    <property type="protein sequence ID" value="KAG5172879.1"/>
    <property type="molecule type" value="Genomic_DNA"/>
</dbReference>
<feature type="region of interest" description="Disordered" evidence="2">
    <location>
        <begin position="648"/>
        <end position="699"/>
    </location>
</feature>
<dbReference type="GO" id="GO:0003723">
    <property type="term" value="F:RNA binding"/>
    <property type="evidence" value="ECO:0007669"/>
    <property type="project" value="UniProtKB-KW"/>
</dbReference>
<gene>
    <name evidence="4" type="ORF">JR316_002382</name>
</gene>
<proteinExistence type="predicted"/>
<accession>A0A8H8CQ88</accession>
<dbReference type="OrthoDB" id="417481at2759"/>
<feature type="compositionally biased region" description="Basic and acidic residues" evidence="2">
    <location>
        <begin position="888"/>
        <end position="921"/>
    </location>
</feature>
<feature type="region of interest" description="Disordered" evidence="2">
    <location>
        <begin position="1"/>
        <end position="35"/>
    </location>
</feature>
<evidence type="ECO:0000256" key="2">
    <source>
        <dbReference type="SAM" id="MobiDB-lite"/>
    </source>
</evidence>